<dbReference type="EMBL" id="CABFNS010000833">
    <property type="protein sequence ID" value="VUC31498.1"/>
    <property type="molecule type" value="Genomic_DNA"/>
</dbReference>
<evidence type="ECO:0000313" key="4">
    <source>
        <dbReference type="Proteomes" id="UP000766486"/>
    </source>
</evidence>
<gene>
    <name evidence="3" type="ORF">CLO192961_LOCUS305494</name>
</gene>
<evidence type="ECO:0000259" key="2">
    <source>
        <dbReference type="Pfam" id="PF12697"/>
    </source>
</evidence>
<dbReference type="InterPro" id="IPR051411">
    <property type="entry name" value="Polyketide_trans_af380"/>
</dbReference>
<evidence type="ECO:0000256" key="1">
    <source>
        <dbReference type="ARBA" id="ARBA00029464"/>
    </source>
</evidence>
<proteinExistence type="inferred from homology"/>
<reference evidence="3 4" key="1">
    <citation type="submission" date="2019-06" db="EMBL/GenBank/DDBJ databases">
        <authorList>
            <person name="Broberg M."/>
        </authorList>
    </citation>
    <scope>NUCLEOTIDE SEQUENCE [LARGE SCALE GENOMIC DNA]</scope>
</reference>
<comment type="similarity">
    <text evidence="1">Belongs to the polyketide transferase af380 family.</text>
</comment>
<dbReference type="SUPFAM" id="SSF53474">
    <property type="entry name" value="alpha/beta-Hydrolases"/>
    <property type="match status" value="1"/>
</dbReference>
<dbReference type="Proteomes" id="UP000766486">
    <property type="component" value="Unassembled WGS sequence"/>
</dbReference>
<dbReference type="PANTHER" id="PTHR47751">
    <property type="entry name" value="SUPERFAMILY HYDROLASE, PUTATIVE (AFU_ORTHOLOGUE AFUA_2G16580)-RELATED"/>
    <property type="match status" value="1"/>
</dbReference>
<keyword evidence="4" id="KW-1185">Reference proteome</keyword>
<dbReference type="Gene3D" id="1.10.10.800">
    <property type="match status" value="1"/>
</dbReference>
<dbReference type="Pfam" id="PF12697">
    <property type="entry name" value="Abhydrolase_6"/>
    <property type="match status" value="1"/>
</dbReference>
<organism evidence="3 4">
    <name type="scientific">Bionectria ochroleuca</name>
    <name type="common">Gliocladium roseum</name>
    <dbReference type="NCBI Taxonomy" id="29856"/>
    <lineage>
        <taxon>Eukaryota</taxon>
        <taxon>Fungi</taxon>
        <taxon>Dikarya</taxon>
        <taxon>Ascomycota</taxon>
        <taxon>Pezizomycotina</taxon>
        <taxon>Sordariomycetes</taxon>
        <taxon>Hypocreomycetidae</taxon>
        <taxon>Hypocreales</taxon>
        <taxon>Bionectriaceae</taxon>
        <taxon>Clonostachys</taxon>
    </lineage>
</organism>
<name>A0ABY6UNU0_BIOOC</name>
<feature type="domain" description="AB hydrolase-1" evidence="2">
    <location>
        <begin position="57"/>
        <end position="286"/>
    </location>
</feature>
<dbReference type="InterPro" id="IPR029058">
    <property type="entry name" value="AB_hydrolase_fold"/>
</dbReference>
<protein>
    <recommendedName>
        <fullName evidence="2">AB hydrolase-1 domain-containing protein</fullName>
    </recommendedName>
</protein>
<dbReference type="InterPro" id="IPR000073">
    <property type="entry name" value="AB_hydrolase_1"/>
</dbReference>
<accession>A0ABY6UNU0</accession>
<comment type="caution">
    <text evidence="3">The sequence shown here is derived from an EMBL/GenBank/DDBJ whole genome shotgun (WGS) entry which is preliminary data.</text>
</comment>
<sequence>MATPKRVTFLSRGIEIVGNLFVPVTSPNVPDRKKAAIVVGHQGTGVKEQASGLYASTLASSGFVTLAFDAAYQGESGGVPRGLEDPSQRVEDFKCAVTFLSTLGAEVVDPGRIAIVGICASGAYGIHAAATDQRNRAIATVSPMCFGTLTRYGMQDPKTGQMDLEKLKIALLQAGADRVKEMKGAEPTTHNILDVFSHPSEDIKGYYSSPRWKNPRCTNLMVTRSVEHLVTFDALQYLEWLSPRPILLIAGSESQTLSYSQEVYQRVAGPKDLFVVKGKGHVELYHDVSETGPKLAEFLDSSLCL</sequence>
<dbReference type="Gene3D" id="3.40.50.1820">
    <property type="entry name" value="alpha/beta hydrolase"/>
    <property type="match status" value="1"/>
</dbReference>
<evidence type="ECO:0000313" key="3">
    <source>
        <dbReference type="EMBL" id="VUC31498.1"/>
    </source>
</evidence>
<dbReference type="PANTHER" id="PTHR47751:SF1">
    <property type="entry name" value="SUPERFAMILY HYDROLASE, PUTATIVE (AFU_ORTHOLOGUE AFUA_2G16580)-RELATED"/>
    <property type="match status" value="1"/>
</dbReference>